<organism evidence="2 3">
    <name type="scientific">Oryza meyeriana var. granulata</name>
    <dbReference type="NCBI Taxonomy" id="110450"/>
    <lineage>
        <taxon>Eukaryota</taxon>
        <taxon>Viridiplantae</taxon>
        <taxon>Streptophyta</taxon>
        <taxon>Embryophyta</taxon>
        <taxon>Tracheophyta</taxon>
        <taxon>Spermatophyta</taxon>
        <taxon>Magnoliopsida</taxon>
        <taxon>Liliopsida</taxon>
        <taxon>Poales</taxon>
        <taxon>Poaceae</taxon>
        <taxon>BOP clade</taxon>
        <taxon>Oryzoideae</taxon>
        <taxon>Oryzeae</taxon>
        <taxon>Oryzinae</taxon>
        <taxon>Oryza</taxon>
        <taxon>Oryza meyeriana</taxon>
    </lineage>
</organism>
<evidence type="ECO:0000313" key="2">
    <source>
        <dbReference type="EMBL" id="KAF0927063.1"/>
    </source>
</evidence>
<feature type="region of interest" description="Disordered" evidence="1">
    <location>
        <begin position="1"/>
        <end position="33"/>
    </location>
</feature>
<sequence length="88" mass="9364">MSGLTPPSLPGAPFSTVQTSEPPSPNRHCGAPIPPPLVSFSVPTHSLSPPVYLSLSVPMAACSSSPSPCCDRFWHRRTQQCHQTTARP</sequence>
<protein>
    <submittedName>
        <fullName evidence="2">Uncharacterized protein</fullName>
    </submittedName>
</protein>
<reference evidence="2 3" key="1">
    <citation type="submission" date="2019-11" db="EMBL/GenBank/DDBJ databases">
        <title>Whole genome sequence of Oryza granulata.</title>
        <authorList>
            <person name="Li W."/>
        </authorList>
    </citation>
    <scope>NUCLEOTIDE SEQUENCE [LARGE SCALE GENOMIC DNA]</scope>
    <source>
        <strain evidence="3">cv. Menghai</strain>
        <tissue evidence="2">Leaf</tissue>
    </source>
</reference>
<dbReference type="EMBL" id="SPHZ02000003">
    <property type="protein sequence ID" value="KAF0927063.1"/>
    <property type="molecule type" value="Genomic_DNA"/>
</dbReference>
<evidence type="ECO:0000313" key="3">
    <source>
        <dbReference type="Proteomes" id="UP000479710"/>
    </source>
</evidence>
<keyword evidence="3" id="KW-1185">Reference proteome</keyword>
<gene>
    <name evidence="2" type="ORF">E2562_029735</name>
</gene>
<accession>A0A6G1EQY0</accession>
<dbReference type="Proteomes" id="UP000479710">
    <property type="component" value="Unassembled WGS sequence"/>
</dbReference>
<comment type="caution">
    <text evidence="2">The sequence shown here is derived from an EMBL/GenBank/DDBJ whole genome shotgun (WGS) entry which is preliminary data.</text>
</comment>
<name>A0A6G1EQY0_9ORYZ</name>
<dbReference type="AlphaFoldDB" id="A0A6G1EQY0"/>
<evidence type="ECO:0000256" key="1">
    <source>
        <dbReference type="SAM" id="MobiDB-lite"/>
    </source>
</evidence>
<proteinExistence type="predicted"/>